<dbReference type="GO" id="GO:0005975">
    <property type="term" value="P:carbohydrate metabolic process"/>
    <property type="evidence" value="ECO:0007669"/>
    <property type="project" value="InterPro"/>
</dbReference>
<dbReference type="InterPro" id="IPR008928">
    <property type="entry name" value="6-hairpin_glycosidase_sf"/>
</dbReference>
<dbReference type="Gene3D" id="2.60.120.260">
    <property type="entry name" value="Galactose-binding domain-like"/>
    <property type="match status" value="1"/>
</dbReference>
<organism evidence="2 3">
    <name type="scientific">Victivallis vadensis</name>
    <dbReference type="NCBI Taxonomy" id="172901"/>
    <lineage>
        <taxon>Bacteria</taxon>
        <taxon>Pseudomonadati</taxon>
        <taxon>Lentisphaerota</taxon>
        <taxon>Lentisphaeria</taxon>
        <taxon>Victivallales</taxon>
        <taxon>Victivallaceae</taxon>
        <taxon>Victivallis</taxon>
    </lineage>
</organism>
<sequence>MTTQLWMRPVERAVEPPFFAVFRNRFEIEAPTLLRFTYSADERAGFFCDGEAVADGPPRGTPQRWFTATVEIPLAPGSHVLTARLFAFGRELTAFGQMSVAPGLFVRDESGLLSPDWEYQVCMGCSFAGSKTDWGSYAHLLTDEDFNWRALDGEGGEWRKAAYFKDSRVLEPSSLPEMRREEVHGYRRSGPFFLFDDYVCVYGDYVFSGTGEVRLRWAEPGCDSDPLPPGFRNGCKPGDPYPYFSGPGDRFRLTGERIRWRDYRWHAGRTLEVTLFGDVKLESARFFRTGYPWRLRREPAVPEDERLTRLLRRSWNTLQACSFETLMDCPYYEQLQYISDSRFDLLSLYELTDDTRLAENVLRQLSEGQYPSGMLPCRYPTKEHAQYRAEPGEFYKLHIPSFTAFYIQMLHDFAKLRRNDALVRTLLSAARKAAGYLASTVGADGLLHAPGWNFIDWLDNWEAGIPPECRYGEGCTLNLIYLLSLRQLADLEQNFGAAEYVAEYGKQADLLEKAIRKHYYLAARNCYAENKSRNYVSEHAQVFALLALNDRSVIPVLRSGKLDECGIAFSFYYLEACRIHGLDDLFARRRERYYETAEYPGLRTMPELFPNGWWLRSDCHAWGTHFLYQQFATGNILEPIPHMETGKTLLH</sequence>
<reference evidence="2 3" key="1">
    <citation type="submission" date="2020-04" db="EMBL/GenBank/DDBJ databases">
        <authorList>
            <person name="Hitch T.C.A."/>
            <person name="Wylensek D."/>
            <person name="Clavel T."/>
        </authorList>
    </citation>
    <scope>NUCLEOTIDE SEQUENCE [LARGE SCALE GENOMIC DNA]</scope>
    <source>
        <strain evidence="2 3">COR2-253-APC-1A</strain>
    </source>
</reference>
<name>A0A848B0M7_9BACT</name>
<dbReference type="AlphaFoldDB" id="A0A848B0M7"/>
<dbReference type="Pfam" id="PF17389">
    <property type="entry name" value="Bac_rhamnosid6H"/>
    <property type="match status" value="1"/>
</dbReference>
<dbReference type="EMBL" id="JABAEW010000054">
    <property type="protein sequence ID" value="NMD88671.1"/>
    <property type="molecule type" value="Genomic_DNA"/>
</dbReference>
<dbReference type="RefSeq" id="WP_168963718.1">
    <property type="nucleotide sequence ID" value="NZ_JABAEW010000054.1"/>
</dbReference>
<protein>
    <recommendedName>
        <fullName evidence="1">Alpha-L-rhamnosidase six-hairpin glycosidase domain-containing protein</fullName>
    </recommendedName>
</protein>
<proteinExistence type="predicted"/>
<evidence type="ECO:0000313" key="2">
    <source>
        <dbReference type="EMBL" id="NMD88671.1"/>
    </source>
</evidence>
<dbReference type="PANTHER" id="PTHR34987">
    <property type="entry name" value="C, PUTATIVE (AFU_ORTHOLOGUE AFUA_3G02880)-RELATED"/>
    <property type="match status" value="1"/>
</dbReference>
<evidence type="ECO:0000259" key="1">
    <source>
        <dbReference type="Pfam" id="PF17389"/>
    </source>
</evidence>
<comment type="caution">
    <text evidence="2">The sequence shown here is derived from an EMBL/GenBank/DDBJ whole genome shotgun (WGS) entry which is preliminary data.</text>
</comment>
<gene>
    <name evidence="2" type="ORF">HF882_18965</name>
</gene>
<dbReference type="Gene3D" id="1.50.10.10">
    <property type="match status" value="1"/>
</dbReference>
<dbReference type="PANTHER" id="PTHR34987:SF2">
    <property type="entry name" value="B, PUTATIVE (AFU_ORTHOLOGUE AFUA_7G05040)-RELATED"/>
    <property type="match status" value="1"/>
</dbReference>
<dbReference type="InterPro" id="IPR035396">
    <property type="entry name" value="Bac_rhamnosid6H"/>
</dbReference>
<dbReference type="InterPro" id="IPR012341">
    <property type="entry name" value="6hp_glycosidase-like_sf"/>
</dbReference>
<evidence type="ECO:0000313" key="3">
    <source>
        <dbReference type="Proteomes" id="UP000576225"/>
    </source>
</evidence>
<dbReference type="SUPFAM" id="SSF48208">
    <property type="entry name" value="Six-hairpin glycosidases"/>
    <property type="match status" value="1"/>
</dbReference>
<feature type="domain" description="Alpha-L-rhamnosidase six-hairpin glycosidase" evidence="1">
    <location>
        <begin position="304"/>
        <end position="534"/>
    </location>
</feature>
<dbReference type="Proteomes" id="UP000576225">
    <property type="component" value="Unassembled WGS sequence"/>
</dbReference>
<accession>A0A848B0M7</accession>